<gene>
    <name evidence="1" type="ORF">ACFONL_12615</name>
</gene>
<sequence length="351" mass="37987">MNHFRDALAGSSALVRGPALNPHRYTRDNYVTYDRATMDSAGAFLIGELERLDPMVHEPLVSVTWQRDIDLRTDVQMGDTSTSYTVSSFGAAGGAAPAGIAWASPNNTAIPRVTVDIGKVVSPFDLWDMEVAYTVAELESARITGRPIDVQQLAGLNLKHQMDADQLVYVGDAAIGTTGLLNSSKVVNVSNVANGANSTPQFATKTPNEILADVNELLISVWAASGYKAPPSKLLMAPNPFGYIVTTMVSEAGTQSILNFLQTNNILTAQTGQPLDIKPVKWLDKGVRPGATTDRMAAYSQNQDYVRFPMVPLQPLAPQYDGIWVKVPYYGRFGVVETVYPETVGYRDGIG</sequence>
<dbReference type="PIRSF" id="PIRSF029202">
    <property type="entry name" value="UCP029202"/>
    <property type="match status" value="1"/>
</dbReference>
<evidence type="ECO:0000313" key="1">
    <source>
        <dbReference type="EMBL" id="MFC3638203.1"/>
    </source>
</evidence>
<protein>
    <submittedName>
        <fullName evidence="1">DUF2184 domain-containing protein</fullName>
    </submittedName>
</protein>
<dbReference type="RefSeq" id="WP_191320440.1">
    <property type="nucleotide sequence ID" value="NZ_BNCG01000017.1"/>
</dbReference>
<dbReference type="InterPro" id="IPR020049">
    <property type="entry name" value="Major_capsid-like"/>
</dbReference>
<comment type="caution">
    <text evidence="1">The sequence shown here is derived from an EMBL/GenBank/DDBJ whole genome shotgun (WGS) entry which is preliminary data.</text>
</comment>
<name>A0ABV7UIR3_9HYPH</name>
<dbReference type="EMBL" id="JBHRYC010000061">
    <property type="protein sequence ID" value="MFC3638203.1"/>
    <property type="molecule type" value="Genomic_DNA"/>
</dbReference>
<keyword evidence="2" id="KW-1185">Reference proteome</keyword>
<reference evidence="2" key="1">
    <citation type="journal article" date="2019" name="Int. J. Syst. Evol. Microbiol.">
        <title>The Global Catalogue of Microorganisms (GCM) 10K type strain sequencing project: providing services to taxonomists for standard genome sequencing and annotation.</title>
        <authorList>
            <consortium name="The Broad Institute Genomics Platform"/>
            <consortium name="The Broad Institute Genome Sequencing Center for Infectious Disease"/>
            <person name="Wu L."/>
            <person name="Ma J."/>
        </authorList>
    </citation>
    <scope>NUCLEOTIDE SEQUENCE [LARGE SCALE GENOMIC DNA]</scope>
    <source>
        <strain evidence="2">KCTC 42282</strain>
    </source>
</reference>
<organism evidence="1 2">
    <name type="scientific">Camelimonas fluminis</name>
    <dbReference type="NCBI Taxonomy" id="1576911"/>
    <lineage>
        <taxon>Bacteria</taxon>
        <taxon>Pseudomonadati</taxon>
        <taxon>Pseudomonadota</taxon>
        <taxon>Alphaproteobacteria</taxon>
        <taxon>Hyphomicrobiales</taxon>
        <taxon>Chelatococcaceae</taxon>
        <taxon>Camelimonas</taxon>
    </lineage>
</organism>
<dbReference type="Pfam" id="PF09950">
    <property type="entry name" value="Major_capside"/>
    <property type="match status" value="1"/>
</dbReference>
<evidence type="ECO:0000313" key="2">
    <source>
        <dbReference type="Proteomes" id="UP001595704"/>
    </source>
</evidence>
<dbReference type="Proteomes" id="UP001595704">
    <property type="component" value="Unassembled WGS sequence"/>
</dbReference>
<accession>A0ABV7UIR3</accession>
<proteinExistence type="predicted"/>